<feature type="compositionally biased region" description="Basic and acidic residues" evidence="6">
    <location>
        <begin position="215"/>
        <end position="229"/>
    </location>
</feature>
<dbReference type="GO" id="GO:0004674">
    <property type="term" value="F:protein serine/threonine kinase activity"/>
    <property type="evidence" value="ECO:0007669"/>
    <property type="project" value="UniProtKB-KW"/>
</dbReference>
<evidence type="ECO:0000256" key="2">
    <source>
        <dbReference type="ARBA" id="ARBA00022679"/>
    </source>
</evidence>
<reference evidence="8 9" key="1">
    <citation type="journal article" name="Sci. Rep.">
        <title>Genome-scale phylogenetic analyses confirm Olpidium as the closest living zoosporic fungus to the non-flagellated, terrestrial fungi.</title>
        <authorList>
            <person name="Chang Y."/>
            <person name="Rochon D."/>
            <person name="Sekimoto S."/>
            <person name="Wang Y."/>
            <person name="Chovatia M."/>
            <person name="Sandor L."/>
            <person name="Salamov A."/>
            <person name="Grigoriev I.V."/>
            <person name="Stajich J.E."/>
            <person name="Spatafora J.W."/>
        </authorList>
    </citation>
    <scope>NUCLEOTIDE SEQUENCE [LARGE SCALE GENOMIC DNA]</scope>
    <source>
        <strain evidence="8">S191</strain>
    </source>
</reference>
<feature type="region of interest" description="Disordered" evidence="6">
    <location>
        <begin position="202"/>
        <end position="238"/>
    </location>
</feature>
<name>A0A8H8DM45_9FUNG</name>
<proteinExistence type="predicted"/>
<feature type="non-terminal residue" evidence="8">
    <location>
        <position position="1"/>
    </location>
</feature>
<evidence type="ECO:0000256" key="6">
    <source>
        <dbReference type="SAM" id="MobiDB-lite"/>
    </source>
</evidence>
<evidence type="ECO:0000256" key="5">
    <source>
        <dbReference type="ARBA" id="ARBA00022840"/>
    </source>
</evidence>
<feature type="domain" description="Protein kinase" evidence="7">
    <location>
        <begin position="1"/>
        <end position="134"/>
    </location>
</feature>
<dbReference type="Pfam" id="PF00069">
    <property type="entry name" value="Pkinase"/>
    <property type="match status" value="1"/>
</dbReference>
<protein>
    <submittedName>
        <fullName evidence="8">Kinase-like domain-containing protein</fullName>
    </submittedName>
</protein>
<evidence type="ECO:0000256" key="3">
    <source>
        <dbReference type="ARBA" id="ARBA00022741"/>
    </source>
</evidence>
<dbReference type="OrthoDB" id="354826at2759"/>
<keyword evidence="2" id="KW-0808">Transferase</keyword>
<dbReference type="InterPro" id="IPR011009">
    <property type="entry name" value="Kinase-like_dom_sf"/>
</dbReference>
<dbReference type="SMART" id="SM00220">
    <property type="entry name" value="S_TKc"/>
    <property type="match status" value="1"/>
</dbReference>
<sequence length="357" mass="40101">KPANVLIDAAGHCYITDFNVAARTRPNGPITGTAGTYKYMAPEVLKRTPYTTEPDWWSLGVLMFECLYGRCPFRGKPREQITEQICSVGISYPTKITQIVSSDALAAIKALLCRETSNRLGCSSERQFREHPFFAVIDFVKLAARSTDYPPPFVPDVTQPNNDFHYGAKGWPAHEWPPKRDFCQRQRQKRRPFWQLKTKALLQGSKTENPASDCNKADPGSRRRAKEEGPAAAHLPPEEKALMQGMIILKRDFHDFDHSRRREKSPQNIQRTLPSHSGALPGKGPCNVERRGSVSTATGDSGANLDVSDRRGWFQGENDTVALRLTTSLCLRASSKNMLAKKLEIQPYNHVLFKVCD</sequence>
<feature type="compositionally biased region" description="Polar residues" evidence="6">
    <location>
        <begin position="266"/>
        <end position="275"/>
    </location>
</feature>
<keyword evidence="4" id="KW-0418">Kinase</keyword>
<evidence type="ECO:0000313" key="8">
    <source>
        <dbReference type="EMBL" id="KAG5463416.1"/>
    </source>
</evidence>
<evidence type="ECO:0000313" key="9">
    <source>
        <dbReference type="Proteomes" id="UP000673691"/>
    </source>
</evidence>
<dbReference type="GO" id="GO:0005524">
    <property type="term" value="F:ATP binding"/>
    <property type="evidence" value="ECO:0007669"/>
    <property type="project" value="UniProtKB-KW"/>
</dbReference>
<dbReference type="EMBL" id="JAEFCI010000631">
    <property type="protein sequence ID" value="KAG5463416.1"/>
    <property type="molecule type" value="Genomic_DNA"/>
</dbReference>
<keyword evidence="5" id="KW-0067">ATP-binding</keyword>
<feature type="region of interest" description="Disordered" evidence="6">
    <location>
        <begin position="258"/>
        <end position="286"/>
    </location>
</feature>
<dbReference type="AlphaFoldDB" id="A0A8H8DM45"/>
<accession>A0A8H8DM45</accession>
<dbReference type="Gene3D" id="1.10.510.10">
    <property type="entry name" value="Transferase(Phosphotransferase) domain 1"/>
    <property type="match status" value="1"/>
</dbReference>
<evidence type="ECO:0000256" key="4">
    <source>
        <dbReference type="ARBA" id="ARBA00022777"/>
    </source>
</evidence>
<dbReference type="InterPro" id="IPR000719">
    <property type="entry name" value="Prot_kinase_dom"/>
</dbReference>
<keyword evidence="3" id="KW-0547">Nucleotide-binding</keyword>
<evidence type="ECO:0000256" key="1">
    <source>
        <dbReference type="ARBA" id="ARBA00022527"/>
    </source>
</evidence>
<comment type="caution">
    <text evidence="8">The sequence shown here is derived from an EMBL/GenBank/DDBJ whole genome shotgun (WGS) entry which is preliminary data.</text>
</comment>
<gene>
    <name evidence="8" type="ORF">BJ554DRAFT_7753</name>
</gene>
<dbReference type="PROSITE" id="PS50011">
    <property type="entry name" value="PROTEIN_KINASE_DOM"/>
    <property type="match status" value="1"/>
</dbReference>
<dbReference type="Proteomes" id="UP000673691">
    <property type="component" value="Unassembled WGS sequence"/>
</dbReference>
<dbReference type="SUPFAM" id="SSF56112">
    <property type="entry name" value="Protein kinase-like (PK-like)"/>
    <property type="match status" value="1"/>
</dbReference>
<organism evidence="8 9">
    <name type="scientific">Olpidium bornovanus</name>
    <dbReference type="NCBI Taxonomy" id="278681"/>
    <lineage>
        <taxon>Eukaryota</taxon>
        <taxon>Fungi</taxon>
        <taxon>Fungi incertae sedis</taxon>
        <taxon>Olpidiomycota</taxon>
        <taxon>Olpidiomycotina</taxon>
        <taxon>Olpidiomycetes</taxon>
        <taxon>Olpidiales</taxon>
        <taxon>Olpidiaceae</taxon>
        <taxon>Olpidium</taxon>
    </lineage>
</organism>
<keyword evidence="1" id="KW-0723">Serine/threonine-protein kinase</keyword>
<keyword evidence="9" id="KW-1185">Reference proteome</keyword>
<evidence type="ECO:0000259" key="7">
    <source>
        <dbReference type="PROSITE" id="PS50011"/>
    </source>
</evidence>
<dbReference type="PANTHER" id="PTHR24351">
    <property type="entry name" value="RIBOSOMAL PROTEIN S6 KINASE"/>
    <property type="match status" value="1"/>
</dbReference>